<dbReference type="PANTHER" id="PTHR13697:SF53">
    <property type="entry name" value="ATP-DEPENDENT 6-PHOSPHOFRUCTOKINASE"/>
    <property type="match status" value="1"/>
</dbReference>
<dbReference type="Proteomes" id="UP000829720">
    <property type="component" value="Unassembled WGS sequence"/>
</dbReference>
<dbReference type="GO" id="GO:0005945">
    <property type="term" value="C:6-phosphofructokinase complex"/>
    <property type="evidence" value="ECO:0007669"/>
    <property type="project" value="TreeGrafter"/>
</dbReference>
<dbReference type="InterPro" id="IPR035966">
    <property type="entry name" value="PKF_sf"/>
</dbReference>
<evidence type="ECO:0000259" key="15">
    <source>
        <dbReference type="Pfam" id="PF00365"/>
    </source>
</evidence>
<name>A0A8T3D565_9TELE</name>
<evidence type="ECO:0000256" key="7">
    <source>
        <dbReference type="ARBA" id="ARBA00022741"/>
    </source>
</evidence>
<feature type="binding site" description="in other chain" evidence="13">
    <location>
        <begin position="164"/>
        <end position="166"/>
    </location>
    <ligand>
        <name>substrate</name>
        <note>ligand shared between dimeric partners</note>
    </ligand>
</feature>
<keyword evidence="6 13" id="KW-0479">Metal-binding</keyword>
<comment type="cofactor">
    <cofactor evidence="1 13">
        <name>Mg(2+)</name>
        <dbReference type="ChEBI" id="CHEBI:18420"/>
    </cofactor>
</comment>
<comment type="caution">
    <text evidence="16">The sequence shown here is derived from an EMBL/GenBank/DDBJ whole genome shotgun (WGS) entry which is preliminary data.</text>
</comment>
<feature type="binding site" evidence="13">
    <location>
        <begin position="88"/>
        <end position="89"/>
    </location>
    <ligand>
        <name>ATP</name>
        <dbReference type="ChEBI" id="CHEBI:30616"/>
    </ligand>
</feature>
<dbReference type="InterPro" id="IPR000023">
    <property type="entry name" value="Phosphofructokinase_dom"/>
</dbReference>
<feature type="binding site" evidence="13">
    <location>
        <position position="324"/>
    </location>
    <ligand>
        <name>substrate</name>
        <note>ligand shared between dimeric partners</note>
    </ligand>
</feature>
<keyword evidence="3 13" id="KW-0963">Cytoplasm</keyword>
<keyword evidence="17" id="KW-1185">Reference proteome</keyword>
<evidence type="ECO:0000256" key="5">
    <source>
        <dbReference type="ARBA" id="ARBA00022679"/>
    </source>
</evidence>
<comment type="function">
    <text evidence="13">Catalyzes the phosphorylation of D-fructose 6-phosphate to fructose 1,6-bisphosphate by ATP, the first committing step of glycolysis.</text>
</comment>
<comment type="similarity">
    <text evidence="13">Belongs to the phosphofructokinase type A (PFKA) family. ATP-dependent PFK group I subfamily. Eukaryotic two domain clade 'E' sub-subfamily.</text>
</comment>
<dbReference type="EC" id="2.7.1.11" evidence="13"/>
<keyword evidence="11 13" id="KW-0324">Glycolysis</keyword>
<evidence type="ECO:0000256" key="10">
    <source>
        <dbReference type="ARBA" id="ARBA00022842"/>
    </source>
</evidence>
<dbReference type="GO" id="GO:0070095">
    <property type="term" value="F:fructose-6-phosphate binding"/>
    <property type="evidence" value="ECO:0007669"/>
    <property type="project" value="TreeGrafter"/>
</dbReference>
<comment type="catalytic activity">
    <reaction evidence="12 13 14">
        <text>beta-D-fructose 6-phosphate + ATP = beta-D-fructose 1,6-bisphosphate + ADP + H(+)</text>
        <dbReference type="Rhea" id="RHEA:16109"/>
        <dbReference type="ChEBI" id="CHEBI:15378"/>
        <dbReference type="ChEBI" id="CHEBI:30616"/>
        <dbReference type="ChEBI" id="CHEBI:32966"/>
        <dbReference type="ChEBI" id="CHEBI:57634"/>
        <dbReference type="ChEBI" id="CHEBI:456216"/>
        <dbReference type="EC" id="2.7.1.11"/>
    </reaction>
</comment>
<dbReference type="PRINTS" id="PR00476">
    <property type="entry name" value="PHFRCTKINASE"/>
</dbReference>
<evidence type="ECO:0000256" key="2">
    <source>
        <dbReference type="ARBA" id="ARBA00004679"/>
    </source>
</evidence>
<feature type="region of interest" description="C-terminal regulatory PFK domain 2" evidence="13">
    <location>
        <begin position="435"/>
        <end position="867"/>
    </location>
</feature>
<accession>A0A8T3D565</accession>
<feature type="binding site" evidence="13">
    <location>
        <position position="201"/>
    </location>
    <ligand>
        <name>substrate</name>
        <note>ligand shared between dimeric partners</note>
    </ligand>
</feature>
<dbReference type="InterPro" id="IPR015912">
    <property type="entry name" value="Phosphofructokinase_CS"/>
</dbReference>
<dbReference type="GO" id="GO:0030388">
    <property type="term" value="P:fructose 1,6-bisphosphate metabolic process"/>
    <property type="evidence" value="ECO:0007669"/>
    <property type="project" value="TreeGrafter"/>
</dbReference>
<evidence type="ECO:0000256" key="14">
    <source>
        <dbReference type="PIRNR" id="PIRNR000533"/>
    </source>
</evidence>
<dbReference type="Gene3D" id="3.40.50.450">
    <property type="match status" value="2"/>
</dbReference>
<dbReference type="OrthoDB" id="537915at2759"/>
<dbReference type="InterPro" id="IPR022953">
    <property type="entry name" value="ATP_PFK"/>
</dbReference>
<comment type="activity regulation">
    <text evidence="13">Allosterically activated by ADP, AMP, or fructose 2,6-bisphosphate, and allosterically inhibited by ATP or citrate.</text>
</comment>
<comment type="caution">
    <text evidence="13">Lacks conserved residue(s) required for the propagation of feature annotation.</text>
</comment>
<evidence type="ECO:0000313" key="16">
    <source>
        <dbReference type="EMBL" id="KAI1891406.1"/>
    </source>
</evidence>
<feature type="binding site" description="in other chain" evidence="13">
    <location>
        <begin position="612"/>
        <end position="616"/>
    </location>
    <ligand>
        <name>beta-D-fructose 2,6-bisphosphate</name>
        <dbReference type="ChEBI" id="CHEBI:58579"/>
        <note>allosteric activator; ligand shared between dimeric partners</note>
    </ligand>
</feature>
<feature type="binding site" description="in other chain" evidence="13">
    <location>
        <begin position="330"/>
        <end position="333"/>
    </location>
    <ligand>
        <name>substrate</name>
        <note>ligand shared between dimeric partners</note>
    </ligand>
</feature>
<dbReference type="SUPFAM" id="SSF53784">
    <property type="entry name" value="Phosphofructokinase"/>
    <property type="match status" value="3"/>
</dbReference>
<keyword evidence="4 13" id="KW-0021">Allosteric enzyme</keyword>
<dbReference type="Pfam" id="PF00365">
    <property type="entry name" value="PFK"/>
    <property type="match status" value="3"/>
</dbReference>
<dbReference type="InterPro" id="IPR041914">
    <property type="entry name" value="PFK_vert-type"/>
</dbReference>
<feature type="binding site" description="in other chain" evidence="13">
    <location>
        <position position="713"/>
    </location>
    <ligand>
        <name>beta-D-fructose 2,6-bisphosphate</name>
        <dbReference type="ChEBI" id="CHEBI:58579"/>
        <note>allosteric activator; ligand shared between dimeric partners</note>
    </ligand>
</feature>
<comment type="subunit">
    <text evidence="13">Homo- and heterotetramers.</text>
</comment>
<evidence type="ECO:0000256" key="12">
    <source>
        <dbReference type="ARBA" id="ARBA00048070"/>
    </source>
</evidence>
<comment type="similarity">
    <text evidence="14">Belongs to the phosphofructokinase type A (PFKA) family. ATP-dependent PFK group I subfamily. Eukaryotic two domain clade "E" sub-subfamily.</text>
</comment>
<organism evidence="16 17">
    <name type="scientific">Albula goreensis</name>
    <dbReference type="NCBI Taxonomy" id="1534307"/>
    <lineage>
        <taxon>Eukaryota</taxon>
        <taxon>Metazoa</taxon>
        <taxon>Chordata</taxon>
        <taxon>Craniata</taxon>
        <taxon>Vertebrata</taxon>
        <taxon>Euteleostomi</taxon>
        <taxon>Actinopterygii</taxon>
        <taxon>Neopterygii</taxon>
        <taxon>Teleostei</taxon>
        <taxon>Albuliformes</taxon>
        <taxon>Albulidae</taxon>
        <taxon>Albula</taxon>
    </lineage>
</organism>
<keyword evidence="9 13" id="KW-0067">ATP-binding</keyword>
<evidence type="ECO:0000256" key="4">
    <source>
        <dbReference type="ARBA" id="ARBA00022533"/>
    </source>
</evidence>
<dbReference type="GO" id="GO:0006002">
    <property type="term" value="P:fructose 6-phosphate metabolic process"/>
    <property type="evidence" value="ECO:0007669"/>
    <property type="project" value="InterPro"/>
</dbReference>
<sequence length="867" mass="94887">MPDTKKFFENLSGAGKSIAVLTSGGDAQGMNAAVRAVVRMGIYVGAKVYFIHEGYQGMVDGGDNIKEASWESVSSMLQVGGTVIGSARCKEFRTHEGRLKAAHNLVQRGITNLCVIGGDGSLTGANLFREEWSGLLEELVQQGLIDAEAAQKYYALHIVGMVGSIDNDFCGTDMTIGTDSALHRIIEVVDAIMTTAQSHQRTFVLEVMGRHCGYLALVSALACGADWVLIPEMPPEDGWEEQMCRKLSETRSRGSRLNIIIVAEGALDRHGKAITSSYVKDNRAGKKRLNIIIVAEGAIDCNNKPITAEKIKDLVVRCLGFDTRVTILGHVQRGGTPSAFDRILASRMGVEAVLALLETTANTPACVVSLCGNQSVRLPLMECVQMTQEVQKAMDEKKFEDAVRLRGRSFENNLKTYKLLAHRKPESELPHSNFNVAVLNVGAPAAGMNAAVRSAVRVGISEGHKMFAVSDGFEGFYKGQIKEIKWGDVGGWTGQGGSLLGTKRTLPAKHVDKIAEQMRKYNINALLVIGGFEAYLGLMDLLAARGKYDEFCIPMVMVPATVSNNIPGSDFSIGADTALNAITNAVECLLQLYDARSSFEEFCIPLCMLPATISNNVPGTDLSIGADTALNAIVETCDRIKQSASGTKRRVFIIETMGGYCGYLASVGGLAAGADAAYIYEEQFDIRDLQANVEHLTEKMKTSIQRGLVLRNENSNENYTTDFIYQLYTEEGKGVFDCRKNVLGHMQQGGAPSPFDRNFGTKISAKAMQWISKKLKESYRQGRVFANSEDSACLLGMRRRALIFQPVVQLKEETDFVHRIPKEQWWLKLRPLMKILAKYKTSYDVSDSGQLEHVVCNRPKESDALAI</sequence>
<feature type="domain" description="Phosphofructokinase" evidence="15">
    <location>
        <begin position="598"/>
        <end position="771"/>
    </location>
</feature>
<feature type="binding site" evidence="13">
    <location>
        <position position="650"/>
    </location>
    <ligand>
        <name>beta-D-fructose 2,6-bisphosphate</name>
        <dbReference type="ChEBI" id="CHEBI:58579"/>
        <note>allosteric activator; ligand shared between dimeric partners</note>
    </ligand>
</feature>
<feature type="active site" description="Proton acceptor" evidence="13">
    <location>
        <position position="166"/>
    </location>
</feature>
<feature type="binding site" description="in other chain" evidence="13">
    <location>
        <begin position="657"/>
        <end position="659"/>
    </location>
    <ligand>
        <name>beta-D-fructose 2,6-bisphosphate</name>
        <dbReference type="ChEBI" id="CHEBI:58579"/>
        <note>allosteric activator; ligand shared between dimeric partners</note>
    </ligand>
</feature>
<comment type="subcellular location">
    <subcellularLocation>
        <location evidence="13">Cytoplasm</location>
    </subcellularLocation>
</comment>
<keyword evidence="10 13" id="KW-0460">Magnesium</keyword>
<feature type="binding site" evidence="13">
    <location>
        <position position="119"/>
    </location>
    <ligand>
        <name>Mg(2+)</name>
        <dbReference type="ChEBI" id="CHEBI:18420"/>
        <note>catalytic</note>
    </ligand>
</feature>
<dbReference type="CDD" id="cd00764">
    <property type="entry name" value="Eukaryotic_PFK"/>
    <property type="match status" value="1"/>
</dbReference>
<dbReference type="AlphaFoldDB" id="A0A8T3D565"/>
<feature type="binding site" description="in other chain" evidence="13">
    <location>
        <position position="819"/>
    </location>
    <ligand>
        <name>beta-D-fructose 2,6-bisphosphate</name>
        <dbReference type="ChEBI" id="CHEBI:58579"/>
        <note>allosteric activator; ligand shared between dimeric partners</note>
    </ligand>
</feature>
<dbReference type="GO" id="GO:0042802">
    <property type="term" value="F:identical protein binding"/>
    <property type="evidence" value="ECO:0007669"/>
    <property type="project" value="TreeGrafter"/>
</dbReference>
<evidence type="ECO:0000256" key="11">
    <source>
        <dbReference type="ARBA" id="ARBA00023152"/>
    </source>
</evidence>
<dbReference type="PIRSF" id="PIRSF000533">
    <property type="entry name" value="ATP_PFK_euk"/>
    <property type="match status" value="1"/>
</dbReference>
<feature type="binding site" description="in other chain" evidence="13">
    <location>
        <begin position="208"/>
        <end position="210"/>
    </location>
    <ligand>
        <name>substrate</name>
        <note>ligand shared between dimeric partners</note>
    </ligand>
</feature>
<dbReference type="PROSITE" id="PS00433">
    <property type="entry name" value="PHOSPHOFRUCTOKINASE"/>
    <property type="match status" value="2"/>
</dbReference>
<evidence type="ECO:0000256" key="3">
    <source>
        <dbReference type="ARBA" id="ARBA00022490"/>
    </source>
</evidence>
<dbReference type="GO" id="GO:0003872">
    <property type="term" value="F:6-phosphofructokinase activity"/>
    <property type="evidence" value="ECO:0007669"/>
    <property type="project" value="UniProtKB-UniRule"/>
</dbReference>
<dbReference type="GO" id="GO:0016020">
    <property type="term" value="C:membrane"/>
    <property type="evidence" value="ECO:0007669"/>
    <property type="project" value="TreeGrafter"/>
</dbReference>
<keyword evidence="5 13" id="KW-0808">Transferase</keyword>
<dbReference type="FunFam" id="3.40.50.450:FF:000043">
    <property type="entry name" value="ATP-dependent 6-phosphofructokinase, platelet type"/>
    <property type="match status" value="1"/>
</dbReference>
<dbReference type="InterPro" id="IPR009161">
    <property type="entry name" value="6-Pfructokinase_euk"/>
</dbReference>
<feature type="binding site" description="in other chain" evidence="13">
    <location>
        <position position="504"/>
    </location>
    <ligand>
        <name>beta-D-fructose 2,6-bisphosphate</name>
        <dbReference type="ChEBI" id="CHEBI:58579"/>
        <note>allosteric activator; ligand shared between dimeric partners</note>
    </ligand>
</feature>
<dbReference type="GO" id="GO:0005524">
    <property type="term" value="F:ATP binding"/>
    <property type="evidence" value="ECO:0007669"/>
    <property type="project" value="UniProtKB-KW"/>
</dbReference>
<dbReference type="FunFam" id="3.40.50.460:FF:000001">
    <property type="entry name" value="ATP-dependent 6-phosphofructokinase"/>
    <property type="match status" value="1"/>
</dbReference>
<feature type="domain" description="Phosphofructokinase" evidence="15">
    <location>
        <begin position="435"/>
        <end position="591"/>
    </location>
</feature>
<feature type="region of interest" description="N-terminal catalytic PFK domain 1" evidence="13">
    <location>
        <begin position="1"/>
        <end position="422"/>
    </location>
</feature>
<evidence type="ECO:0000256" key="13">
    <source>
        <dbReference type="HAMAP-Rule" id="MF_03184"/>
    </source>
</evidence>
<reference evidence="16" key="1">
    <citation type="submission" date="2021-01" db="EMBL/GenBank/DDBJ databases">
        <authorList>
            <person name="Zahm M."/>
            <person name="Roques C."/>
            <person name="Cabau C."/>
            <person name="Klopp C."/>
            <person name="Donnadieu C."/>
            <person name="Jouanno E."/>
            <person name="Lampietro C."/>
            <person name="Louis A."/>
            <person name="Herpin A."/>
            <person name="Echchiki A."/>
            <person name="Berthelot C."/>
            <person name="Parey E."/>
            <person name="Roest-Crollius H."/>
            <person name="Braasch I."/>
            <person name="Postlethwait J."/>
            <person name="Bobe J."/>
            <person name="Montfort J."/>
            <person name="Bouchez O."/>
            <person name="Begum T."/>
            <person name="Mejri S."/>
            <person name="Adams A."/>
            <person name="Chen W.-J."/>
            <person name="Guiguen Y."/>
        </authorList>
    </citation>
    <scope>NUCLEOTIDE SEQUENCE</scope>
    <source>
        <tissue evidence="16">Blood</tissue>
    </source>
</reference>
<evidence type="ECO:0000256" key="9">
    <source>
        <dbReference type="ARBA" id="ARBA00022840"/>
    </source>
</evidence>
<dbReference type="FunFam" id="3.40.50.450:FF:000064">
    <property type="entry name" value="Phosphofructokinase, platelet b"/>
    <property type="match status" value="1"/>
</dbReference>
<evidence type="ECO:0000256" key="6">
    <source>
        <dbReference type="ARBA" id="ARBA00022723"/>
    </source>
</evidence>
<feature type="binding site" evidence="13">
    <location>
        <begin position="118"/>
        <end position="121"/>
    </location>
    <ligand>
        <name>ATP</name>
        <dbReference type="ChEBI" id="CHEBI:30616"/>
    </ligand>
</feature>
<proteinExistence type="inferred from homology"/>
<feature type="binding site" description="in other chain" evidence="13">
    <location>
        <position position="264"/>
    </location>
    <ligand>
        <name>substrate</name>
        <note>ligand shared between dimeric partners</note>
    </ligand>
</feature>
<dbReference type="Gene3D" id="3.40.50.460">
    <property type="entry name" value="Phosphofructokinase domain"/>
    <property type="match status" value="3"/>
</dbReference>
<keyword evidence="8 13" id="KW-0418">Kinase</keyword>
<dbReference type="GO" id="GO:0048029">
    <property type="term" value="F:monosaccharide binding"/>
    <property type="evidence" value="ECO:0007669"/>
    <property type="project" value="TreeGrafter"/>
</dbReference>
<dbReference type="PANTHER" id="PTHR13697">
    <property type="entry name" value="PHOSPHOFRUCTOKINASE"/>
    <property type="match status" value="1"/>
</dbReference>
<feature type="binding site" evidence="13">
    <location>
        <position position="25"/>
    </location>
    <ligand>
        <name>ATP</name>
        <dbReference type="ChEBI" id="CHEBI:30616"/>
    </ligand>
</feature>
<evidence type="ECO:0000256" key="8">
    <source>
        <dbReference type="ARBA" id="ARBA00022777"/>
    </source>
</evidence>
<comment type="pathway">
    <text evidence="2 13 14">Carbohydrate degradation; glycolysis; D-glyceraldehyde 3-phosphate and glycerone phosphate from D-glucose: step 3/4.</text>
</comment>
<feature type="domain" description="Phosphofructokinase" evidence="15">
    <location>
        <begin position="18"/>
        <end position="355"/>
    </location>
</feature>
<dbReference type="FunFam" id="3.40.50.460:FF:000003">
    <property type="entry name" value="ATP-dependent 6-phosphofructokinase"/>
    <property type="match status" value="1"/>
</dbReference>
<dbReference type="EMBL" id="JAERUA010000013">
    <property type="protein sequence ID" value="KAI1891406.1"/>
    <property type="molecule type" value="Genomic_DNA"/>
</dbReference>
<dbReference type="GO" id="GO:0016208">
    <property type="term" value="F:AMP binding"/>
    <property type="evidence" value="ECO:0007669"/>
    <property type="project" value="TreeGrafter"/>
</dbReference>
<feature type="binding site" evidence="13">
    <location>
        <position position="739"/>
    </location>
    <ligand>
        <name>beta-D-fructose 2,6-bisphosphate</name>
        <dbReference type="ChEBI" id="CHEBI:58579"/>
        <note>allosteric activator; ligand shared between dimeric partners</note>
    </ligand>
</feature>
<dbReference type="GO" id="GO:0061621">
    <property type="term" value="P:canonical glycolysis"/>
    <property type="evidence" value="ECO:0007669"/>
    <property type="project" value="TreeGrafter"/>
</dbReference>
<feature type="binding site" description="in other chain" evidence="13">
    <location>
        <begin position="745"/>
        <end position="748"/>
    </location>
    <ligand>
        <name>beta-D-fructose 2,6-bisphosphate</name>
        <dbReference type="ChEBI" id="CHEBI:58579"/>
        <note>allosteric activator; ligand shared between dimeric partners</note>
    </ligand>
</feature>
<evidence type="ECO:0000313" key="17">
    <source>
        <dbReference type="Proteomes" id="UP000829720"/>
    </source>
</evidence>
<evidence type="ECO:0000256" key="1">
    <source>
        <dbReference type="ARBA" id="ARBA00001946"/>
    </source>
</evidence>
<protein>
    <recommendedName>
        <fullName evidence="13">ATP-dependent 6-phosphofructokinase</fullName>
        <shortName evidence="13">ATP-PFK</shortName>
        <shortName evidence="13">Phosphofructokinase</shortName>
        <ecNumber evidence="13">2.7.1.11</ecNumber>
    </recommendedName>
    <alternativeName>
        <fullName evidence="13">Phosphohexokinase</fullName>
    </alternativeName>
</protein>
<keyword evidence="7 13" id="KW-0547">Nucleotide-binding</keyword>
<dbReference type="HAMAP" id="MF_03184">
    <property type="entry name" value="Phosphofructokinase_I_E"/>
    <property type="match status" value="1"/>
</dbReference>
<dbReference type="FunFam" id="3.40.50.450:FF:000086">
    <property type="entry name" value="Phosphofructokinase, platelet b"/>
    <property type="match status" value="1"/>
</dbReference>
<dbReference type="GO" id="GO:0046872">
    <property type="term" value="F:metal ion binding"/>
    <property type="evidence" value="ECO:0007669"/>
    <property type="project" value="UniProtKB-KW"/>
</dbReference>
<gene>
    <name evidence="16" type="ORF">AGOR_G00143500</name>
</gene>